<feature type="chain" id="PRO_5021279885" description="Proteophosphoglycan ppg4" evidence="3">
    <location>
        <begin position="19"/>
        <end position="820"/>
    </location>
</feature>
<evidence type="ECO:0008006" key="6">
    <source>
        <dbReference type="Google" id="ProtNLM"/>
    </source>
</evidence>
<evidence type="ECO:0000256" key="3">
    <source>
        <dbReference type="SAM" id="SignalP"/>
    </source>
</evidence>
<feature type="compositionally biased region" description="Low complexity" evidence="1">
    <location>
        <begin position="113"/>
        <end position="128"/>
    </location>
</feature>
<feature type="region of interest" description="Disordered" evidence="1">
    <location>
        <begin position="260"/>
        <end position="344"/>
    </location>
</feature>
<feature type="compositionally biased region" description="Low complexity" evidence="1">
    <location>
        <begin position="511"/>
        <end position="537"/>
    </location>
</feature>
<feature type="compositionally biased region" description="Polar residues" evidence="1">
    <location>
        <begin position="538"/>
        <end position="551"/>
    </location>
</feature>
<evidence type="ECO:0000313" key="5">
    <source>
        <dbReference type="Proteomes" id="UP000294933"/>
    </source>
</evidence>
<dbReference type="VEuPathDB" id="FungiDB:BD410DRAFT_792107"/>
<feature type="compositionally biased region" description="Low complexity" evidence="1">
    <location>
        <begin position="704"/>
        <end position="741"/>
    </location>
</feature>
<feature type="region of interest" description="Disordered" evidence="1">
    <location>
        <begin position="105"/>
        <end position="208"/>
    </location>
</feature>
<feature type="transmembrane region" description="Helical" evidence="2">
    <location>
        <begin position="58"/>
        <end position="77"/>
    </location>
</feature>
<feature type="region of interest" description="Disordered" evidence="1">
    <location>
        <begin position="377"/>
        <end position="424"/>
    </location>
</feature>
<evidence type="ECO:0000256" key="1">
    <source>
        <dbReference type="SAM" id="MobiDB-lite"/>
    </source>
</evidence>
<name>A0A4Y7PWQ0_9AGAM</name>
<feature type="compositionally biased region" description="Low complexity" evidence="1">
    <location>
        <begin position="305"/>
        <end position="318"/>
    </location>
</feature>
<keyword evidence="2" id="KW-1133">Transmembrane helix</keyword>
<feature type="compositionally biased region" description="Gly residues" evidence="1">
    <location>
        <begin position="483"/>
        <end position="492"/>
    </location>
</feature>
<organism evidence="4 5">
    <name type="scientific">Rickenella mellea</name>
    <dbReference type="NCBI Taxonomy" id="50990"/>
    <lineage>
        <taxon>Eukaryota</taxon>
        <taxon>Fungi</taxon>
        <taxon>Dikarya</taxon>
        <taxon>Basidiomycota</taxon>
        <taxon>Agaricomycotina</taxon>
        <taxon>Agaricomycetes</taxon>
        <taxon>Hymenochaetales</taxon>
        <taxon>Rickenellaceae</taxon>
        <taxon>Rickenella</taxon>
    </lineage>
</organism>
<dbReference type="OrthoDB" id="2804493at2759"/>
<keyword evidence="5" id="KW-1185">Reference proteome</keyword>
<feature type="compositionally biased region" description="Acidic residues" evidence="1">
    <location>
        <begin position="177"/>
        <end position="188"/>
    </location>
</feature>
<feature type="compositionally biased region" description="Low complexity" evidence="1">
    <location>
        <begin position="441"/>
        <end position="454"/>
    </location>
</feature>
<dbReference type="AlphaFoldDB" id="A0A4Y7PWQ0"/>
<evidence type="ECO:0000313" key="4">
    <source>
        <dbReference type="EMBL" id="TDL19491.1"/>
    </source>
</evidence>
<accession>A0A4Y7PWQ0</accession>
<protein>
    <recommendedName>
        <fullName evidence="6">Proteophosphoglycan ppg4</fullName>
    </recommendedName>
</protein>
<keyword evidence="3" id="KW-0732">Signal</keyword>
<keyword evidence="2" id="KW-0812">Transmembrane</keyword>
<feature type="compositionally biased region" description="Polar residues" evidence="1">
    <location>
        <begin position="674"/>
        <end position="703"/>
    </location>
</feature>
<dbReference type="STRING" id="50990.A0A4Y7PWQ0"/>
<reference evidence="4 5" key="1">
    <citation type="submission" date="2018-06" db="EMBL/GenBank/DDBJ databases">
        <title>A transcriptomic atlas of mushroom development highlights an independent origin of complex multicellularity.</title>
        <authorList>
            <consortium name="DOE Joint Genome Institute"/>
            <person name="Krizsan K."/>
            <person name="Almasi E."/>
            <person name="Merenyi Z."/>
            <person name="Sahu N."/>
            <person name="Viragh M."/>
            <person name="Koszo T."/>
            <person name="Mondo S."/>
            <person name="Kiss B."/>
            <person name="Balint B."/>
            <person name="Kues U."/>
            <person name="Barry K."/>
            <person name="Hegedus J.C."/>
            <person name="Henrissat B."/>
            <person name="Johnson J."/>
            <person name="Lipzen A."/>
            <person name="Ohm R."/>
            <person name="Nagy I."/>
            <person name="Pangilinan J."/>
            <person name="Yan J."/>
            <person name="Xiong Y."/>
            <person name="Grigoriev I.V."/>
            <person name="Hibbett D.S."/>
            <person name="Nagy L.G."/>
        </authorList>
    </citation>
    <scope>NUCLEOTIDE SEQUENCE [LARGE SCALE GENOMIC DNA]</scope>
    <source>
        <strain evidence="4 5">SZMC22713</strain>
    </source>
</reference>
<feature type="compositionally biased region" description="Basic and acidic residues" evidence="1">
    <location>
        <begin position="280"/>
        <end position="304"/>
    </location>
</feature>
<evidence type="ECO:0000256" key="2">
    <source>
        <dbReference type="SAM" id="Phobius"/>
    </source>
</evidence>
<feature type="region of interest" description="Disordered" evidence="1">
    <location>
        <begin position="27"/>
        <end position="50"/>
    </location>
</feature>
<dbReference type="Proteomes" id="UP000294933">
    <property type="component" value="Unassembled WGS sequence"/>
</dbReference>
<proteinExistence type="predicted"/>
<feature type="compositionally biased region" description="Gly residues" evidence="1">
    <location>
        <begin position="648"/>
        <end position="657"/>
    </location>
</feature>
<feature type="signal peptide" evidence="3">
    <location>
        <begin position="1"/>
        <end position="18"/>
    </location>
</feature>
<gene>
    <name evidence="4" type="ORF">BD410DRAFT_792107</name>
</gene>
<keyword evidence="2" id="KW-0472">Membrane</keyword>
<feature type="region of interest" description="Disordered" evidence="1">
    <location>
        <begin position="616"/>
        <end position="805"/>
    </location>
</feature>
<dbReference type="EMBL" id="ML170196">
    <property type="protein sequence ID" value="TDL19491.1"/>
    <property type="molecule type" value="Genomic_DNA"/>
</dbReference>
<feature type="region of interest" description="Disordered" evidence="1">
    <location>
        <begin position="439"/>
        <end position="558"/>
    </location>
</feature>
<sequence>MWVASVSVFLALLGAADAAPPRLEVRQSSVTTTASSQPAQSSSPFDSGNNSSSITAQIWVPVIVVAIMLIGTISVIWKRRGVMNRMRRMRLGITGNNGTAHELTADQLAGRSGTTPTNNATTGNAGTRPRTRRPRRTPSQISTTSLPVYNKEPGDQELVIFRGPDDEDMPMPTVDETANDNESEEDQDGAMTRQTTREMTEAPHYSPRAIPFVGVAARDRDTTADAHLHASSVDLGDSTIDLQAGDESAYGSTMHLMPESERSVASFASLPPPSSAPPNAEHEAMARTSEEVRITGGERNDVRPSSDSANSGSGESASRLLMQPNSPPRGQNRAHAQSHGHTMSDVSAISSFSNITEAHLLAPRGEAPPYWEVVGQDDGGMGSMGAPMTDSPVQESAAPVSGLPVSVSAPGMAPSTSQGSQGRRKSAFRNFFGTFVPGHGSTSSSSSATASSSPSVPPPPPSGLPNGVNPRGLGHSRHRASQSGGGGFGSGSGSHISLPLAPWRTLTHQRSSATMASSNASSSNLNLNGSATNLALTRSRSPTGGNRNGIGSSPSTLSLSSLQISAPLPHTLTKTEIRYPKGGPTPEQIKILSSRESLTLGRFALPYGRAAEEASASMSRLGLGGSVGEGEEEEEEGALPPSFEDVAGGSGGSGAGAEGRDASDATVHARSRSESSNDVGGTQSTSQGLSTIPASPNTSSQVQPSPLSAQSPTPTPTTPGSTRSRASTTATFATAVESFSSRTRRRDASSSPSPPSTPMGPVIRVLPGSRPDSPEVGEMGESTTPRHSPRGSERGSESSTSNAAAVAAANSIVSPYMVWM</sequence>